<dbReference type="SUPFAM" id="SSF81660">
    <property type="entry name" value="Metal cation-transporting ATPase, ATP-binding domain N"/>
    <property type="match status" value="1"/>
</dbReference>
<dbReference type="InterPro" id="IPR023299">
    <property type="entry name" value="ATPase_P-typ_cyto_dom_N"/>
</dbReference>
<dbReference type="Gene3D" id="3.40.1110.10">
    <property type="entry name" value="Calcium-transporting ATPase, cytoplasmic domain N"/>
    <property type="match status" value="1"/>
</dbReference>
<gene>
    <name evidence="1" type="primary">ALA9_6</name>
    <name evidence="1" type="ORF">PIB30_106941</name>
</gene>
<organism evidence="1 2">
    <name type="scientific">Stylosanthes scabra</name>
    <dbReference type="NCBI Taxonomy" id="79078"/>
    <lineage>
        <taxon>Eukaryota</taxon>
        <taxon>Viridiplantae</taxon>
        <taxon>Streptophyta</taxon>
        <taxon>Embryophyta</taxon>
        <taxon>Tracheophyta</taxon>
        <taxon>Spermatophyta</taxon>
        <taxon>Magnoliopsida</taxon>
        <taxon>eudicotyledons</taxon>
        <taxon>Gunneridae</taxon>
        <taxon>Pentapetalae</taxon>
        <taxon>rosids</taxon>
        <taxon>fabids</taxon>
        <taxon>Fabales</taxon>
        <taxon>Fabaceae</taxon>
        <taxon>Papilionoideae</taxon>
        <taxon>50 kb inversion clade</taxon>
        <taxon>dalbergioids sensu lato</taxon>
        <taxon>Dalbergieae</taxon>
        <taxon>Pterocarpus clade</taxon>
        <taxon>Stylosanthes</taxon>
    </lineage>
</organism>
<protein>
    <submittedName>
        <fullName evidence="1">Phospholipid-transporting ATPase 9</fullName>
    </submittedName>
</protein>
<comment type="caution">
    <text evidence="1">The sequence shown here is derived from an EMBL/GenBank/DDBJ whole genome shotgun (WGS) entry which is preliminary data.</text>
</comment>
<accession>A0ABU6VZ89</accession>
<dbReference type="PANTHER" id="PTHR24092:SF70">
    <property type="entry name" value="PHOSPHOLIPID-TRANSPORTING ATPASE"/>
    <property type="match status" value="1"/>
</dbReference>
<keyword evidence="2" id="KW-1185">Reference proteome</keyword>
<proteinExistence type="predicted"/>
<evidence type="ECO:0000313" key="2">
    <source>
        <dbReference type="Proteomes" id="UP001341840"/>
    </source>
</evidence>
<reference evidence="1 2" key="1">
    <citation type="journal article" date="2023" name="Plants (Basel)">
        <title>Bridging the Gap: Combining Genomics and Transcriptomics Approaches to Understand Stylosanthes scabra, an Orphan Legume from the Brazilian Caatinga.</title>
        <authorList>
            <person name="Ferreira-Neto J.R.C."/>
            <person name="da Silva M.D."/>
            <person name="Binneck E."/>
            <person name="de Melo N.F."/>
            <person name="da Silva R.H."/>
            <person name="de Melo A.L.T.M."/>
            <person name="Pandolfi V."/>
            <person name="Bustamante F.O."/>
            <person name="Brasileiro-Vidal A.C."/>
            <person name="Benko-Iseppon A.M."/>
        </authorList>
    </citation>
    <scope>NUCLEOTIDE SEQUENCE [LARGE SCALE GENOMIC DNA]</scope>
    <source>
        <tissue evidence="1">Leaves</tissue>
    </source>
</reference>
<dbReference type="PANTHER" id="PTHR24092">
    <property type="entry name" value="PROBABLE PHOSPHOLIPID-TRANSPORTING ATPASE"/>
    <property type="match status" value="1"/>
</dbReference>
<name>A0ABU6VZ89_9FABA</name>
<sequence length="140" mass="16268">MDERIMNGNWYKEPHFFVIQKFMCLLALCHTAISEVDEKTAKVSYEAESPDEAAFFIAAREPGFEFYERTQLTILLRELNSASGKITERTYKLLNILQFTIARKRMSVIVRDEEGELLLLSKGADSVMFEWLAKDGREFE</sequence>
<dbReference type="Pfam" id="PF13246">
    <property type="entry name" value="Cation_ATPase"/>
    <property type="match status" value="1"/>
</dbReference>
<dbReference type="EMBL" id="JASCZI010155419">
    <property type="protein sequence ID" value="MED6178364.1"/>
    <property type="molecule type" value="Genomic_DNA"/>
</dbReference>
<dbReference type="Proteomes" id="UP001341840">
    <property type="component" value="Unassembled WGS sequence"/>
</dbReference>
<evidence type="ECO:0000313" key="1">
    <source>
        <dbReference type="EMBL" id="MED6178364.1"/>
    </source>
</evidence>